<dbReference type="PANTHER" id="PTHR12895">
    <property type="entry name" value="DYMECLIN"/>
    <property type="match status" value="1"/>
</dbReference>
<dbReference type="EMBL" id="BRXW01000494">
    <property type="protein sequence ID" value="GMH60070.1"/>
    <property type="molecule type" value="Genomic_DNA"/>
</dbReference>
<protein>
    <recommendedName>
        <fullName evidence="2">Dymeclin</fullName>
    </recommendedName>
</protein>
<keyword evidence="3" id="KW-0519">Myristate</keyword>
<feature type="compositionally biased region" description="Gly residues" evidence="5">
    <location>
        <begin position="290"/>
        <end position="303"/>
    </location>
</feature>
<feature type="compositionally biased region" description="Acidic residues" evidence="5">
    <location>
        <begin position="304"/>
        <end position="316"/>
    </location>
</feature>
<comment type="caution">
    <text evidence="6">The sequence shown here is derived from an EMBL/GenBank/DDBJ whole genome shotgun (WGS) entry which is preliminary data.</text>
</comment>
<evidence type="ECO:0000313" key="7">
    <source>
        <dbReference type="Proteomes" id="UP001165122"/>
    </source>
</evidence>
<keyword evidence="7" id="KW-1185">Reference proteome</keyword>
<name>A0A9W7A2A7_9STRA</name>
<accession>A0A9W7A2A7</accession>
<proteinExistence type="inferred from homology"/>
<dbReference type="AlphaFoldDB" id="A0A9W7A2A7"/>
<dbReference type="Proteomes" id="UP001165122">
    <property type="component" value="Unassembled WGS sequence"/>
</dbReference>
<reference evidence="7" key="1">
    <citation type="journal article" date="2023" name="Commun. Biol.">
        <title>Genome analysis of Parmales, the sister group of diatoms, reveals the evolutionary specialization of diatoms from phago-mixotrophs to photoautotrophs.</title>
        <authorList>
            <person name="Ban H."/>
            <person name="Sato S."/>
            <person name="Yoshikawa S."/>
            <person name="Yamada K."/>
            <person name="Nakamura Y."/>
            <person name="Ichinomiya M."/>
            <person name="Sato N."/>
            <person name="Blanc-Mathieu R."/>
            <person name="Endo H."/>
            <person name="Kuwata A."/>
            <person name="Ogata H."/>
        </authorList>
    </citation>
    <scope>NUCLEOTIDE SEQUENCE [LARGE SCALE GENOMIC DNA]</scope>
    <source>
        <strain evidence="7">NIES 3700</strain>
    </source>
</reference>
<dbReference type="InterPro" id="IPR019142">
    <property type="entry name" value="Dymeclin"/>
</dbReference>
<evidence type="ECO:0000256" key="4">
    <source>
        <dbReference type="ARBA" id="ARBA00023288"/>
    </source>
</evidence>
<sequence length="316" mass="35882">MRLITHPPSFSRPCSQTINFNIEQKHRTPATSTTSGGDIKGGYVIIIILLKLSSEYSFPSDLFNRIKLENVPWYLERSLKNINLGSLLILVLLRLITCNLNRWNDVYLLENTVAVMLNLRKSIKNLHPYTCERLVKVLGDTLDKKITTLQGVSSGLIKIVNGGLEVENVESNLELVYCLIWRKIEGEGEVKIVREVLEGGELERLTDEGAEYEELKGYIVRRLQHLKSKIREIQKNVEDEEVFNYVEDVGSRDFFVPRVWEVLVGVTGERVEWEGRKIGLWKVKEEGGGEVESGGGDVESGGGNEEEKEEEEDSFV</sequence>
<evidence type="ECO:0000256" key="5">
    <source>
        <dbReference type="SAM" id="MobiDB-lite"/>
    </source>
</evidence>
<dbReference type="GO" id="GO:0007030">
    <property type="term" value="P:Golgi organization"/>
    <property type="evidence" value="ECO:0007669"/>
    <property type="project" value="TreeGrafter"/>
</dbReference>
<dbReference type="PANTHER" id="PTHR12895:SF9">
    <property type="entry name" value="DYMECLIN"/>
    <property type="match status" value="1"/>
</dbReference>
<feature type="region of interest" description="Disordered" evidence="5">
    <location>
        <begin position="287"/>
        <end position="316"/>
    </location>
</feature>
<gene>
    <name evidence="6" type="ORF">TrLO_g2222</name>
</gene>
<dbReference type="GO" id="GO:0005794">
    <property type="term" value="C:Golgi apparatus"/>
    <property type="evidence" value="ECO:0007669"/>
    <property type="project" value="TreeGrafter"/>
</dbReference>
<evidence type="ECO:0000256" key="3">
    <source>
        <dbReference type="ARBA" id="ARBA00022707"/>
    </source>
</evidence>
<organism evidence="6 7">
    <name type="scientific">Triparma laevis f. longispina</name>
    <dbReference type="NCBI Taxonomy" id="1714387"/>
    <lineage>
        <taxon>Eukaryota</taxon>
        <taxon>Sar</taxon>
        <taxon>Stramenopiles</taxon>
        <taxon>Ochrophyta</taxon>
        <taxon>Bolidophyceae</taxon>
        <taxon>Parmales</taxon>
        <taxon>Triparmaceae</taxon>
        <taxon>Triparma</taxon>
    </lineage>
</organism>
<comment type="similarity">
    <text evidence="1">Belongs to the dymeclin family.</text>
</comment>
<evidence type="ECO:0000256" key="2">
    <source>
        <dbReference type="ARBA" id="ARBA00015736"/>
    </source>
</evidence>
<keyword evidence="4" id="KW-0449">Lipoprotein</keyword>
<evidence type="ECO:0000256" key="1">
    <source>
        <dbReference type="ARBA" id="ARBA00010603"/>
    </source>
</evidence>
<dbReference type="OrthoDB" id="44990at2759"/>
<dbReference type="Pfam" id="PF09742">
    <property type="entry name" value="Dymeclin"/>
    <property type="match status" value="1"/>
</dbReference>
<evidence type="ECO:0000313" key="6">
    <source>
        <dbReference type="EMBL" id="GMH60070.1"/>
    </source>
</evidence>